<sequence length="259" mass="28888">MRFGVTLNVTWVNLVLLVVEINKLQRHLSQRSDLVRVGEPHERGHLIPARAISKTKTLLSLGVNDNWRFDRAFQALNPDCKVVAVDHKLSLSSVLSEAFGSGLKSLHSALMGKLKQSKLHAQTILNQVLLYTFYSSHTRLVRRRVSNQTNELDISLETLIAVYGTLDDNATMLNITMGCEQSHLLEDIISLQDMLSVVTIELSPLPDSTCQVEAFIDRMSTCFDIVHVSSNGVEVDQVTEMACLAAPLELTFMNKRLSS</sequence>
<protein>
    <submittedName>
        <fullName evidence="1">Uncharacterized protein</fullName>
    </submittedName>
</protein>
<proteinExistence type="predicted"/>
<dbReference type="OrthoDB" id="6310850at2"/>
<organism evidence="1 2">
    <name type="scientific">Pseudoalteromonas luteoviolacea H33</name>
    <dbReference type="NCBI Taxonomy" id="1365251"/>
    <lineage>
        <taxon>Bacteria</taxon>
        <taxon>Pseudomonadati</taxon>
        <taxon>Pseudomonadota</taxon>
        <taxon>Gammaproteobacteria</taxon>
        <taxon>Alteromonadales</taxon>
        <taxon>Pseudoalteromonadaceae</taxon>
        <taxon>Pseudoalteromonas</taxon>
    </lineage>
</organism>
<dbReference type="PATRIC" id="fig|1365251.3.peg.1251"/>
<dbReference type="AlphaFoldDB" id="A0A167FHH3"/>
<evidence type="ECO:0000313" key="1">
    <source>
        <dbReference type="EMBL" id="KZN52288.1"/>
    </source>
</evidence>
<accession>A0A167FHH3</accession>
<reference evidence="1 2" key="1">
    <citation type="submission" date="2013-07" db="EMBL/GenBank/DDBJ databases">
        <title>Comparative Genomic and Metabolomic Analysis of Twelve Strains of Pseudoalteromonas luteoviolacea.</title>
        <authorList>
            <person name="Vynne N.G."/>
            <person name="Mansson M."/>
            <person name="Gram L."/>
        </authorList>
    </citation>
    <scope>NUCLEOTIDE SEQUENCE [LARGE SCALE GENOMIC DNA]</scope>
    <source>
        <strain evidence="1 2">H33</strain>
    </source>
</reference>
<name>A0A167FHH3_9GAMM</name>
<comment type="caution">
    <text evidence="1">The sequence shown here is derived from an EMBL/GenBank/DDBJ whole genome shotgun (WGS) entry which is preliminary data.</text>
</comment>
<dbReference type="Proteomes" id="UP000076503">
    <property type="component" value="Unassembled WGS sequence"/>
</dbReference>
<evidence type="ECO:0000313" key="2">
    <source>
        <dbReference type="Proteomes" id="UP000076503"/>
    </source>
</evidence>
<dbReference type="EMBL" id="AUXZ01000063">
    <property type="protein sequence ID" value="KZN52288.1"/>
    <property type="molecule type" value="Genomic_DNA"/>
</dbReference>
<gene>
    <name evidence="1" type="ORF">N476_11665</name>
</gene>
<dbReference type="RefSeq" id="WP_063360882.1">
    <property type="nucleotide sequence ID" value="NZ_AUXZ01000063.1"/>
</dbReference>